<proteinExistence type="predicted"/>
<dbReference type="Proteomes" id="UP000016936">
    <property type="component" value="Unassembled WGS sequence"/>
</dbReference>
<gene>
    <name evidence="1" type="ORF">COCHEDRAFT_1160561</name>
</gene>
<keyword evidence="2" id="KW-1185">Reference proteome</keyword>
<sequence>MASSSQQQQRLFEIIENSPDINATLATITFIPGLVPGNDENQIWLGKVRSLLWNEEDYRQHEEICSRKRKPQSLTIERQSQTLVPISTNTFVWGLAELDAQDEDDSFDRIDNLFVISRQAVQDKVLSPIIEELDVLIKSGNKESTDHCFDTPLFSLRALVVEEKDAVYRLKE</sequence>
<dbReference type="EMBL" id="KB445585">
    <property type="protein sequence ID" value="EMD86256.1"/>
    <property type="molecule type" value="Genomic_DNA"/>
</dbReference>
<reference evidence="2" key="2">
    <citation type="journal article" date="2013" name="PLoS Genet.">
        <title>Comparative genome structure, secondary metabolite, and effector coding capacity across Cochliobolus pathogens.</title>
        <authorList>
            <person name="Condon B.J."/>
            <person name="Leng Y."/>
            <person name="Wu D."/>
            <person name="Bushley K.E."/>
            <person name="Ohm R.A."/>
            <person name="Otillar R."/>
            <person name="Martin J."/>
            <person name="Schackwitz W."/>
            <person name="Grimwood J."/>
            <person name="MohdZainudin N."/>
            <person name="Xue C."/>
            <person name="Wang R."/>
            <person name="Manning V.A."/>
            <person name="Dhillon B."/>
            <person name="Tu Z.J."/>
            <person name="Steffenson B.J."/>
            <person name="Salamov A."/>
            <person name="Sun H."/>
            <person name="Lowry S."/>
            <person name="LaButti K."/>
            <person name="Han J."/>
            <person name="Copeland A."/>
            <person name="Lindquist E."/>
            <person name="Barry K."/>
            <person name="Schmutz J."/>
            <person name="Baker S.E."/>
            <person name="Ciuffetti L.M."/>
            <person name="Grigoriev I.V."/>
            <person name="Zhong S."/>
            <person name="Turgeon B.G."/>
        </authorList>
    </citation>
    <scope>NUCLEOTIDE SEQUENCE [LARGE SCALE GENOMIC DNA]</scope>
    <source>
        <strain evidence="2">C5 / ATCC 48332 / race O</strain>
    </source>
</reference>
<dbReference type="HOGENOM" id="CLU_1555100_0_0_1"/>
<protein>
    <submittedName>
        <fullName evidence="1">Uncharacterized protein</fullName>
    </submittedName>
</protein>
<reference evidence="1 2" key="1">
    <citation type="journal article" date="2012" name="PLoS Pathog.">
        <title>Diverse lifestyles and strategies of plant pathogenesis encoded in the genomes of eighteen Dothideomycetes fungi.</title>
        <authorList>
            <person name="Ohm R.A."/>
            <person name="Feau N."/>
            <person name="Henrissat B."/>
            <person name="Schoch C.L."/>
            <person name="Horwitz B.A."/>
            <person name="Barry K.W."/>
            <person name="Condon B.J."/>
            <person name="Copeland A.C."/>
            <person name="Dhillon B."/>
            <person name="Glaser F."/>
            <person name="Hesse C.N."/>
            <person name="Kosti I."/>
            <person name="LaButti K."/>
            <person name="Lindquist E.A."/>
            <person name="Lucas S."/>
            <person name="Salamov A.A."/>
            <person name="Bradshaw R.E."/>
            <person name="Ciuffetti L."/>
            <person name="Hamelin R.C."/>
            <person name="Kema G.H.J."/>
            <person name="Lawrence C."/>
            <person name="Scott J.A."/>
            <person name="Spatafora J.W."/>
            <person name="Turgeon B.G."/>
            <person name="de Wit P.J.G.M."/>
            <person name="Zhong S."/>
            <person name="Goodwin S.B."/>
            <person name="Grigoriev I.V."/>
        </authorList>
    </citation>
    <scope>NUCLEOTIDE SEQUENCE [LARGE SCALE GENOMIC DNA]</scope>
    <source>
        <strain evidence="2">C5 / ATCC 48332 / race O</strain>
    </source>
</reference>
<dbReference type="AlphaFoldDB" id="M2TX00"/>
<organism evidence="1 2">
    <name type="scientific">Cochliobolus heterostrophus (strain C5 / ATCC 48332 / race O)</name>
    <name type="common">Southern corn leaf blight fungus</name>
    <name type="synonym">Bipolaris maydis</name>
    <dbReference type="NCBI Taxonomy" id="701091"/>
    <lineage>
        <taxon>Eukaryota</taxon>
        <taxon>Fungi</taxon>
        <taxon>Dikarya</taxon>
        <taxon>Ascomycota</taxon>
        <taxon>Pezizomycotina</taxon>
        <taxon>Dothideomycetes</taxon>
        <taxon>Pleosporomycetidae</taxon>
        <taxon>Pleosporales</taxon>
        <taxon>Pleosporineae</taxon>
        <taxon>Pleosporaceae</taxon>
        <taxon>Bipolaris</taxon>
    </lineage>
</organism>
<accession>M2TX00</accession>
<evidence type="ECO:0000313" key="2">
    <source>
        <dbReference type="Proteomes" id="UP000016936"/>
    </source>
</evidence>
<name>M2TX00_COCH5</name>
<evidence type="ECO:0000313" key="1">
    <source>
        <dbReference type="EMBL" id="EMD86256.1"/>
    </source>
</evidence>
<dbReference type="OMA" id="DENQIWL"/>